<evidence type="ECO:0000256" key="1">
    <source>
        <dbReference type="ARBA" id="ARBA00022527"/>
    </source>
</evidence>
<evidence type="ECO:0000256" key="2">
    <source>
        <dbReference type="ARBA" id="ARBA00022679"/>
    </source>
</evidence>
<keyword evidence="5" id="KW-0067">ATP-binding</keyword>
<dbReference type="KEGG" id="dosa:Os06g0541600"/>
<keyword evidence="3" id="KW-0547">Nucleotide-binding</keyword>
<reference evidence="8 9" key="1">
    <citation type="journal article" date="2005" name="Nature">
        <title>The map-based sequence of the rice genome.</title>
        <authorList>
            <consortium name="International rice genome sequencing project (IRGSP)"/>
            <person name="Matsumoto T."/>
            <person name="Wu J."/>
            <person name="Kanamori H."/>
            <person name="Katayose Y."/>
            <person name="Fujisawa M."/>
            <person name="Namiki N."/>
            <person name="Mizuno H."/>
            <person name="Yamamoto K."/>
            <person name="Antonio B.A."/>
            <person name="Baba T."/>
            <person name="Sakata K."/>
            <person name="Nagamura Y."/>
            <person name="Aoki H."/>
            <person name="Arikawa K."/>
            <person name="Arita K."/>
            <person name="Bito T."/>
            <person name="Chiden Y."/>
            <person name="Fujitsuka N."/>
            <person name="Fukunaka R."/>
            <person name="Hamada M."/>
            <person name="Harada C."/>
            <person name="Hayashi A."/>
            <person name="Hijishita S."/>
            <person name="Honda M."/>
            <person name="Hosokawa S."/>
            <person name="Ichikawa Y."/>
            <person name="Idonuma A."/>
            <person name="Iijima M."/>
            <person name="Ikeda M."/>
            <person name="Ikeno M."/>
            <person name="Ito K."/>
            <person name="Ito S."/>
            <person name="Ito T."/>
            <person name="Ito Y."/>
            <person name="Ito Y."/>
            <person name="Iwabuchi A."/>
            <person name="Kamiya K."/>
            <person name="Karasawa W."/>
            <person name="Kurita K."/>
            <person name="Katagiri S."/>
            <person name="Kikuta A."/>
            <person name="Kobayashi H."/>
            <person name="Kobayashi N."/>
            <person name="Machita K."/>
            <person name="Maehara T."/>
            <person name="Masukawa M."/>
            <person name="Mizubayashi T."/>
            <person name="Mukai Y."/>
            <person name="Nagasaki H."/>
            <person name="Nagata Y."/>
            <person name="Naito S."/>
            <person name="Nakashima M."/>
            <person name="Nakama Y."/>
            <person name="Nakamichi Y."/>
            <person name="Nakamura M."/>
            <person name="Meguro A."/>
            <person name="Negishi M."/>
            <person name="Ohta I."/>
            <person name="Ohta T."/>
            <person name="Okamoto M."/>
            <person name="Ono N."/>
            <person name="Saji S."/>
            <person name="Sakaguchi M."/>
            <person name="Sakai K."/>
            <person name="Shibata M."/>
            <person name="Shimokawa T."/>
            <person name="Song J."/>
            <person name="Takazaki Y."/>
            <person name="Terasawa K."/>
            <person name="Tsugane M."/>
            <person name="Tsuji K."/>
            <person name="Ueda S."/>
            <person name="Waki K."/>
            <person name="Yamagata H."/>
            <person name="Yamamoto M."/>
            <person name="Yamamoto S."/>
            <person name="Yamane H."/>
            <person name="Yoshiki S."/>
            <person name="Yoshihara R."/>
            <person name="Yukawa K."/>
            <person name="Zhong H."/>
            <person name="Yano M."/>
            <person name="Yuan Q."/>
            <person name="Ouyang S."/>
            <person name="Liu J."/>
            <person name="Jones K.M."/>
            <person name="Gansberger K."/>
            <person name="Moffat K."/>
            <person name="Hill J."/>
            <person name="Bera J."/>
            <person name="Fadrosh D."/>
            <person name="Jin S."/>
            <person name="Johri S."/>
            <person name="Kim M."/>
            <person name="Overton L."/>
            <person name="Reardon M."/>
            <person name="Tsitrin T."/>
            <person name="Vuong H."/>
            <person name="Weaver B."/>
            <person name="Ciecko A."/>
            <person name="Tallon L."/>
            <person name="Jackson J."/>
            <person name="Pai G."/>
            <person name="Aken S.V."/>
            <person name="Utterback T."/>
            <person name="Reidmuller S."/>
            <person name="Feldblyum T."/>
            <person name="Hsiao J."/>
            <person name="Zismann V."/>
            <person name="Iobst S."/>
            <person name="de Vazeille A.R."/>
            <person name="Buell C.R."/>
            <person name="Ying K."/>
            <person name="Li Y."/>
            <person name="Lu T."/>
            <person name="Huang Y."/>
            <person name="Zhao Q."/>
            <person name="Feng Q."/>
            <person name="Zhang L."/>
            <person name="Zhu J."/>
            <person name="Weng Q."/>
            <person name="Mu J."/>
            <person name="Lu Y."/>
            <person name="Fan D."/>
            <person name="Liu Y."/>
            <person name="Guan J."/>
            <person name="Zhang Y."/>
            <person name="Yu S."/>
            <person name="Liu X."/>
            <person name="Zhang Y."/>
            <person name="Hong G."/>
            <person name="Han B."/>
            <person name="Choisne N."/>
            <person name="Demange N."/>
            <person name="Orjeda G."/>
            <person name="Samain S."/>
            <person name="Cattolico L."/>
            <person name="Pelletier E."/>
            <person name="Couloux A."/>
            <person name="Segurens B."/>
            <person name="Wincker P."/>
            <person name="D'Hont A."/>
            <person name="Scarpelli C."/>
            <person name="Weissenbach J."/>
            <person name="Salanoubat M."/>
            <person name="Quetier F."/>
            <person name="Yu Y."/>
            <person name="Kim H.R."/>
            <person name="Rambo T."/>
            <person name="Currie J."/>
            <person name="Collura K."/>
            <person name="Luo M."/>
            <person name="Yang T."/>
            <person name="Ammiraju J.S.S."/>
            <person name="Engler F."/>
            <person name="Soderlund C."/>
            <person name="Wing R.A."/>
            <person name="Palmer L.E."/>
            <person name="de la Bastide M."/>
            <person name="Spiegel L."/>
            <person name="Nascimento L."/>
            <person name="Zutavern T."/>
            <person name="O'Shaughnessy A."/>
            <person name="Dike S."/>
            <person name="Dedhia N."/>
            <person name="Preston R."/>
            <person name="Balija V."/>
            <person name="McCombie W.R."/>
            <person name="Chow T."/>
            <person name="Chen H."/>
            <person name="Chung M."/>
            <person name="Chen C."/>
            <person name="Shaw J."/>
            <person name="Wu H."/>
            <person name="Hsiao K."/>
            <person name="Chao Y."/>
            <person name="Chu M."/>
            <person name="Cheng C."/>
            <person name="Hour A."/>
            <person name="Lee P."/>
            <person name="Lin S."/>
            <person name="Lin Y."/>
            <person name="Liou J."/>
            <person name="Liu S."/>
            <person name="Hsing Y."/>
            <person name="Raghuvanshi S."/>
            <person name="Mohanty A."/>
            <person name="Bharti A.K."/>
            <person name="Gaur A."/>
            <person name="Gupta V."/>
            <person name="Kumar D."/>
            <person name="Ravi V."/>
            <person name="Vij S."/>
            <person name="Kapur A."/>
            <person name="Khurana P."/>
            <person name="Khurana P."/>
            <person name="Khurana J.P."/>
            <person name="Tyagi A.K."/>
            <person name="Gaikwad K."/>
            <person name="Singh A."/>
            <person name="Dalal V."/>
            <person name="Srivastava S."/>
            <person name="Dixit A."/>
            <person name="Pal A.K."/>
            <person name="Ghazi I.A."/>
            <person name="Yadav M."/>
            <person name="Pandit A."/>
            <person name="Bhargava A."/>
            <person name="Sureshbabu K."/>
            <person name="Batra K."/>
            <person name="Sharma T.R."/>
            <person name="Mohapatra T."/>
            <person name="Singh N.K."/>
            <person name="Messing J."/>
            <person name="Nelson A.B."/>
            <person name="Fuks G."/>
            <person name="Kavchok S."/>
            <person name="Keizer G."/>
            <person name="Linton E."/>
            <person name="Llaca V."/>
            <person name="Song R."/>
            <person name="Tanyolac B."/>
            <person name="Young S."/>
            <person name="Ho-Il K."/>
            <person name="Hahn J.H."/>
            <person name="Sangsakoo G."/>
            <person name="Vanavichit A."/>
            <person name="de Mattos Luiz.A.T."/>
            <person name="Zimmer P.D."/>
            <person name="Malone G."/>
            <person name="Dellagostin O."/>
            <person name="de Oliveira A.C."/>
            <person name="Bevan M."/>
            <person name="Bancroft I."/>
            <person name="Minx P."/>
            <person name="Cordum H."/>
            <person name="Wilson R."/>
            <person name="Cheng Z."/>
            <person name="Jin W."/>
            <person name="Jiang J."/>
            <person name="Leong S.A."/>
            <person name="Iwama H."/>
            <person name="Gojobori T."/>
            <person name="Itoh T."/>
            <person name="Niimura Y."/>
            <person name="Fujii Y."/>
            <person name="Habara T."/>
            <person name="Sakai H."/>
            <person name="Sato Y."/>
            <person name="Wilson G."/>
            <person name="Kumar K."/>
            <person name="McCouch S."/>
            <person name="Juretic N."/>
            <person name="Hoen D."/>
            <person name="Wright S."/>
            <person name="Bruskiewich R."/>
            <person name="Bureau T."/>
            <person name="Miyao A."/>
            <person name="Hirochika H."/>
            <person name="Nishikawa T."/>
            <person name="Kadowaki K."/>
            <person name="Sugiura M."/>
            <person name="Burr B."/>
            <person name="Sasaki T."/>
        </authorList>
    </citation>
    <scope>NUCLEOTIDE SEQUENCE [LARGE SCALE GENOMIC DNA]</scope>
    <source>
        <strain evidence="9">cv. Nipponbare</strain>
    </source>
</reference>
<name>C7J484_ORYSJ</name>
<dbReference type="InterPro" id="IPR011009">
    <property type="entry name" value="Kinase-like_dom_sf"/>
</dbReference>
<dbReference type="Pfam" id="PF07714">
    <property type="entry name" value="PK_Tyr_Ser-Thr"/>
    <property type="match status" value="1"/>
</dbReference>
<evidence type="ECO:0000256" key="3">
    <source>
        <dbReference type="ARBA" id="ARBA00022741"/>
    </source>
</evidence>
<evidence type="ECO:0000256" key="6">
    <source>
        <dbReference type="SAM" id="MobiDB-lite"/>
    </source>
</evidence>
<dbReference type="Gene3D" id="1.10.510.10">
    <property type="entry name" value="Transferase(Phosphotransferase) domain 1"/>
    <property type="match status" value="1"/>
</dbReference>
<feature type="region of interest" description="Disordered" evidence="6">
    <location>
        <begin position="26"/>
        <end position="46"/>
    </location>
</feature>
<dbReference type="GO" id="GO:0004674">
    <property type="term" value="F:protein serine/threonine kinase activity"/>
    <property type="evidence" value="ECO:0007669"/>
    <property type="project" value="UniProtKB-KW"/>
</dbReference>
<evidence type="ECO:0000313" key="9">
    <source>
        <dbReference type="Proteomes" id="UP000000763"/>
    </source>
</evidence>
<evidence type="ECO:0000256" key="4">
    <source>
        <dbReference type="ARBA" id="ARBA00022777"/>
    </source>
</evidence>
<accession>C7J484</accession>
<feature type="domain" description="Serine-threonine/tyrosine-protein kinase catalytic" evidence="7">
    <location>
        <begin position="90"/>
        <end position="183"/>
    </location>
</feature>
<proteinExistence type="predicted"/>
<keyword evidence="2" id="KW-0808">Transferase</keyword>
<evidence type="ECO:0000256" key="5">
    <source>
        <dbReference type="ARBA" id="ARBA00022840"/>
    </source>
</evidence>
<evidence type="ECO:0000259" key="7">
    <source>
        <dbReference type="Pfam" id="PF07714"/>
    </source>
</evidence>
<reference evidence="9" key="2">
    <citation type="journal article" date="2008" name="Nucleic Acids Res.">
        <title>The rice annotation project database (RAP-DB): 2008 update.</title>
        <authorList>
            <consortium name="The rice annotation project (RAP)"/>
        </authorList>
    </citation>
    <scope>GENOME REANNOTATION</scope>
    <source>
        <strain evidence="9">cv. Nipponbare</strain>
    </source>
</reference>
<keyword evidence="4" id="KW-0418">Kinase</keyword>
<evidence type="ECO:0000313" key="8">
    <source>
        <dbReference type="EMBL" id="BAH93568.1"/>
    </source>
</evidence>
<sequence length="199" mass="21944">MATTGSRGDGGSSEGISLRVGVPAGVTEASASGGSGDGVGEPLEQGRPRWRAVGTVAVVATNRLALKSERMRADEHIHKRSSTQFTEFSGQLNGLPVAVKRCFVESSPERLSDFENEIKFIPRLQHRNIVTLKGYCIEGKERILVYEYMQNKSLDKFIFGPRTDWSLYWDRLFAIIEGIAQGIVNTLNLKLGNGLCLWK</sequence>
<dbReference type="Proteomes" id="UP000000763">
    <property type="component" value="Chromosome 6"/>
</dbReference>
<dbReference type="InterPro" id="IPR001245">
    <property type="entry name" value="Ser-Thr/Tyr_kinase_cat_dom"/>
</dbReference>
<dbReference type="AlphaFoldDB" id="C7J484"/>
<organism evidence="8 9">
    <name type="scientific">Oryza sativa subsp. japonica</name>
    <name type="common">Rice</name>
    <dbReference type="NCBI Taxonomy" id="39947"/>
    <lineage>
        <taxon>Eukaryota</taxon>
        <taxon>Viridiplantae</taxon>
        <taxon>Streptophyta</taxon>
        <taxon>Embryophyta</taxon>
        <taxon>Tracheophyta</taxon>
        <taxon>Spermatophyta</taxon>
        <taxon>Magnoliopsida</taxon>
        <taxon>Liliopsida</taxon>
        <taxon>Poales</taxon>
        <taxon>Poaceae</taxon>
        <taxon>BOP clade</taxon>
        <taxon>Oryzoideae</taxon>
        <taxon>Oryzeae</taxon>
        <taxon>Oryzinae</taxon>
        <taxon>Oryza</taxon>
        <taxon>Oryza sativa</taxon>
    </lineage>
</organism>
<dbReference type="SUPFAM" id="SSF56112">
    <property type="entry name" value="Protein kinase-like (PK-like)"/>
    <property type="match status" value="1"/>
</dbReference>
<gene>
    <name evidence="8" type="ordered locus">Os06g0541600</name>
</gene>
<protein>
    <submittedName>
        <fullName evidence="8">Os06g0541600 protein</fullName>
    </submittedName>
</protein>
<dbReference type="PANTHER" id="PTHR27002">
    <property type="entry name" value="RECEPTOR-LIKE SERINE/THREONINE-PROTEIN KINASE SD1-8"/>
    <property type="match status" value="1"/>
</dbReference>
<dbReference type="PANTHER" id="PTHR27002:SF1058">
    <property type="entry name" value="OS01G0568800 PROTEIN"/>
    <property type="match status" value="1"/>
</dbReference>
<dbReference type="GO" id="GO:0005524">
    <property type="term" value="F:ATP binding"/>
    <property type="evidence" value="ECO:0007669"/>
    <property type="project" value="UniProtKB-KW"/>
</dbReference>
<dbReference type="EMBL" id="AP008212">
    <property type="protein sequence ID" value="BAH93568.1"/>
    <property type="molecule type" value="Genomic_DNA"/>
</dbReference>
<keyword evidence="1" id="KW-0723">Serine/threonine-protein kinase</keyword>